<organism evidence="2 3">
    <name type="scientific">Nocardiopsis tropica</name>
    <dbReference type="NCBI Taxonomy" id="109330"/>
    <lineage>
        <taxon>Bacteria</taxon>
        <taxon>Bacillati</taxon>
        <taxon>Actinomycetota</taxon>
        <taxon>Actinomycetes</taxon>
        <taxon>Streptosporangiales</taxon>
        <taxon>Nocardiopsidaceae</taxon>
        <taxon>Nocardiopsis</taxon>
    </lineage>
</organism>
<dbReference type="PROSITE" id="PS51318">
    <property type="entry name" value="TAT"/>
    <property type="match status" value="1"/>
</dbReference>
<feature type="non-terminal residue" evidence="2">
    <location>
        <position position="123"/>
    </location>
</feature>
<evidence type="ECO:0000313" key="2">
    <source>
        <dbReference type="EMBL" id="MES0838463.1"/>
    </source>
</evidence>
<evidence type="ECO:0000256" key="1">
    <source>
        <dbReference type="SAM" id="SignalP"/>
    </source>
</evidence>
<name>A0ABV2A598_9ACTN</name>
<dbReference type="Proteomes" id="UP001432401">
    <property type="component" value="Unassembled WGS sequence"/>
</dbReference>
<proteinExistence type="predicted"/>
<keyword evidence="3" id="KW-1185">Reference proteome</keyword>
<accession>A0ABV2A598</accession>
<feature type="signal peptide" evidence="1">
    <location>
        <begin position="1"/>
        <end position="36"/>
    </location>
</feature>
<dbReference type="InterPro" id="IPR006311">
    <property type="entry name" value="TAT_signal"/>
</dbReference>
<gene>
    <name evidence="2" type="ORF">ABUK86_32185</name>
</gene>
<comment type="caution">
    <text evidence="2">The sequence shown here is derived from an EMBL/GenBank/DDBJ whole genome shotgun (WGS) entry which is preliminary data.</text>
</comment>
<feature type="chain" id="PRO_5045964275" evidence="1">
    <location>
        <begin position="37"/>
        <end position="123"/>
    </location>
</feature>
<evidence type="ECO:0000313" key="3">
    <source>
        <dbReference type="Proteomes" id="UP001432401"/>
    </source>
</evidence>
<sequence>MSAPPTPGRRLARTAALSAAAGTLLVGLLSPASAYADEAPADEISSNVTHVAHVPKPDAVRSTNSDLAFTGDYAIGGNYDGFVVYDISEPEDPQVVSEVLCPGGQGDVSVSGDLLYFSVDYPR</sequence>
<protein>
    <submittedName>
        <fullName evidence="2">Uncharacterized protein</fullName>
    </submittedName>
</protein>
<dbReference type="EMBL" id="JBEQNB010000037">
    <property type="protein sequence ID" value="MES0838463.1"/>
    <property type="molecule type" value="Genomic_DNA"/>
</dbReference>
<keyword evidence="1" id="KW-0732">Signal</keyword>
<reference evidence="2 3" key="1">
    <citation type="submission" date="2024-06" db="EMBL/GenBank/DDBJ databases">
        <authorList>
            <person name="Bataeva Y.V."/>
            <person name="Grigorian L.N."/>
            <person name="Solomentsev V.I."/>
        </authorList>
    </citation>
    <scope>NUCLEOTIDE SEQUENCE [LARGE SCALE GENOMIC DNA]</scope>
    <source>
        <strain evidence="3">SCPM-O-B-12605 (RCAM04882)</strain>
    </source>
</reference>